<dbReference type="SUPFAM" id="SSF58104">
    <property type="entry name" value="Methyl-accepting chemotaxis protein (MCP) signaling domain"/>
    <property type="match status" value="1"/>
</dbReference>
<evidence type="ECO:0000256" key="5">
    <source>
        <dbReference type="PROSITE-ProRule" id="PRU00284"/>
    </source>
</evidence>
<evidence type="ECO:0000256" key="6">
    <source>
        <dbReference type="SAM" id="Phobius"/>
    </source>
</evidence>
<feature type="domain" description="T-SNARE coiled-coil homology" evidence="8">
    <location>
        <begin position="447"/>
        <end position="509"/>
    </location>
</feature>
<dbReference type="PRINTS" id="PR00260">
    <property type="entry name" value="CHEMTRNSDUCR"/>
</dbReference>
<keyword evidence="3 5" id="KW-0807">Transducer</keyword>
<feature type="domain" description="Methyl-accepting transducer" evidence="7">
    <location>
        <begin position="295"/>
        <end position="517"/>
    </location>
</feature>
<sequence length="551" mass="57314">MKILSAFGLVLAANIVTGGAVLYSNTNVEKNVGWTVHTYQVLEQTDRMMASMVDQETGLRGFLITGKDANLDPLRAGEKTFGESWSKMKSLTSDNPAQQTRLDEIRREVDEWQRTVAHTAIDLMNKPGSEDAAREIERSGKGKKNFDQIRAGVAEVKNAESSLLGARSDAMASAQSTIVYSVVLSIVAGLVLAIGAALALNKLVAAPIRTTVGIMDRLRSGDYAAAISGTERKDEIGLMSNALLAFRDGLAAAEQTRKEQAAREAAERQALARREKLASDFVGRMQGLASGFAQSSGEVADAAKNLSATAEETSRQAQSVAAAAEQAASNVQTVSAASEEMAASVREIGSQVGHSARVADTAFSEAETSNVRIGALATAASAIGDVVNLISNIAAQTNLLALNATIEAARAGEAGKGFAVVAAEVKQLADQTSKATGEIGAKVQEIQKATGESVASMSEIVRVVADIKQISSAIAGAVEEQGAATAEIARNCQQAASGTQQVTENISGVGHAAEMTGTASTQLMTLSTGLSGQAVDLRHVVESFVKDFAAA</sequence>
<accession>A0A4Q9VSG7</accession>
<dbReference type="InterPro" id="IPR004089">
    <property type="entry name" value="MCPsignal_dom"/>
</dbReference>
<evidence type="ECO:0000259" key="8">
    <source>
        <dbReference type="PROSITE" id="PS50192"/>
    </source>
</evidence>
<dbReference type="PANTHER" id="PTHR32089">
    <property type="entry name" value="METHYL-ACCEPTING CHEMOTAXIS PROTEIN MCPB"/>
    <property type="match status" value="1"/>
</dbReference>
<dbReference type="InterPro" id="IPR000727">
    <property type="entry name" value="T_SNARE_dom"/>
</dbReference>
<keyword evidence="2" id="KW-1003">Cell membrane</keyword>
<keyword evidence="2" id="KW-0997">Cell inner membrane</keyword>
<dbReference type="CDD" id="cd19410">
    <property type="entry name" value="HK9-like_sensor"/>
    <property type="match status" value="1"/>
</dbReference>
<dbReference type="InterPro" id="IPR003660">
    <property type="entry name" value="HAMP_dom"/>
</dbReference>
<dbReference type="Pfam" id="PF00015">
    <property type="entry name" value="MCPsignal"/>
    <property type="match status" value="1"/>
</dbReference>
<comment type="caution">
    <text evidence="10">The sequence shown here is derived from an EMBL/GenBank/DDBJ whole genome shotgun (WGS) entry which is preliminary data.</text>
</comment>
<dbReference type="Proteomes" id="UP000292781">
    <property type="component" value="Unassembled WGS sequence"/>
</dbReference>
<evidence type="ECO:0000259" key="7">
    <source>
        <dbReference type="PROSITE" id="PS50111"/>
    </source>
</evidence>
<dbReference type="Gene3D" id="6.10.340.10">
    <property type="match status" value="1"/>
</dbReference>
<dbReference type="RefSeq" id="WP_131308651.1">
    <property type="nucleotide sequence ID" value="NZ_SJFN01000011.1"/>
</dbReference>
<evidence type="ECO:0000259" key="9">
    <source>
        <dbReference type="PROSITE" id="PS50885"/>
    </source>
</evidence>
<dbReference type="PROSITE" id="PS50111">
    <property type="entry name" value="CHEMOTAXIS_TRANSDUC_2"/>
    <property type="match status" value="1"/>
</dbReference>
<evidence type="ECO:0000256" key="4">
    <source>
        <dbReference type="ARBA" id="ARBA00029447"/>
    </source>
</evidence>
<dbReference type="SMART" id="SM00304">
    <property type="entry name" value="HAMP"/>
    <property type="match status" value="1"/>
</dbReference>
<comment type="subcellular location">
    <subcellularLocation>
        <location evidence="1">Cell inner membrane</location>
        <topology evidence="1">Multi-pass membrane protein</topology>
    </subcellularLocation>
</comment>
<dbReference type="AlphaFoldDB" id="A0A4Q9VSG7"/>
<keyword evidence="6" id="KW-1133">Transmembrane helix</keyword>
<dbReference type="SMART" id="SM00283">
    <property type="entry name" value="MA"/>
    <property type="match status" value="1"/>
</dbReference>
<dbReference type="OrthoDB" id="8482111at2"/>
<keyword evidence="11" id="KW-1185">Reference proteome</keyword>
<evidence type="ECO:0000256" key="2">
    <source>
        <dbReference type="ARBA" id="ARBA00022519"/>
    </source>
</evidence>
<dbReference type="InterPro" id="IPR004090">
    <property type="entry name" value="Chemotax_Me-accpt_rcpt"/>
</dbReference>
<dbReference type="EMBL" id="SJFN01000011">
    <property type="protein sequence ID" value="TBW38446.1"/>
    <property type="molecule type" value="Genomic_DNA"/>
</dbReference>
<organism evidence="10 11">
    <name type="scientific">Siculibacillus lacustris</name>
    <dbReference type="NCBI Taxonomy" id="1549641"/>
    <lineage>
        <taxon>Bacteria</taxon>
        <taxon>Pseudomonadati</taxon>
        <taxon>Pseudomonadota</taxon>
        <taxon>Alphaproteobacteria</taxon>
        <taxon>Hyphomicrobiales</taxon>
        <taxon>Ancalomicrobiaceae</taxon>
        <taxon>Siculibacillus</taxon>
    </lineage>
</organism>
<dbReference type="Pfam" id="PF00672">
    <property type="entry name" value="HAMP"/>
    <property type="match status" value="1"/>
</dbReference>
<evidence type="ECO:0000256" key="1">
    <source>
        <dbReference type="ARBA" id="ARBA00004429"/>
    </source>
</evidence>
<reference evidence="10 11" key="1">
    <citation type="submission" date="2019-02" db="EMBL/GenBank/DDBJ databases">
        <title>Siculibacillus lacustris gen. nov., sp. nov., a new rosette-forming bacterium isolated from a freshwater crater lake (Lake St. Ana, Romania).</title>
        <authorList>
            <person name="Felfoldi T."/>
            <person name="Marton Z."/>
            <person name="Szabo A."/>
            <person name="Mentes A."/>
            <person name="Boka K."/>
            <person name="Marialigeti K."/>
            <person name="Mathe I."/>
            <person name="Koncz M."/>
            <person name="Schumann P."/>
            <person name="Toth E."/>
        </authorList>
    </citation>
    <scope>NUCLEOTIDE SEQUENCE [LARGE SCALE GENOMIC DNA]</scope>
    <source>
        <strain evidence="10 11">SA-279</strain>
    </source>
</reference>
<proteinExistence type="inferred from homology"/>
<dbReference type="Pfam" id="PF05227">
    <property type="entry name" value="CHASE3"/>
    <property type="match status" value="1"/>
</dbReference>
<dbReference type="GO" id="GO:0005886">
    <property type="term" value="C:plasma membrane"/>
    <property type="evidence" value="ECO:0007669"/>
    <property type="project" value="UniProtKB-SubCell"/>
</dbReference>
<dbReference type="Gene3D" id="1.10.287.950">
    <property type="entry name" value="Methyl-accepting chemotaxis protein"/>
    <property type="match status" value="1"/>
</dbReference>
<dbReference type="GO" id="GO:0004888">
    <property type="term" value="F:transmembrane signaling receptor activity"/>
    <property type="evidence" value="ECO:0007669"/>
    <property type="project" value="InterPro"/>
</dbReference>
<name>A0A4Q9VSG7_9HYPH</name>
<evidence type="ECO:0000313" key="11">
    <source>
        <dbReference type="Proteomes" id="UP000292781"/>
    </source>
</evidence>
<dbReference type="GO" id="GO:0006935">
    <property type="term" value="P:chemotaxis"/>
    <property type="evidence" value="ECO:0007669"/>
    <property type="project" value="InterPro"/>
</dbReference>
<feature type="transmembrane region" description="Helical" evidence="6">
    <location>
        <begin position="178"/>
        <end position="200"/>
    </location>
</feature>
<protein>
    <submittedName>
        <fullName evidence="10">Methyl-accepting chemotaxis protein</fullName>
    </submittedName>
</protein>
<dbReference type="InterPro" id="IPR007891">
    <property type="entry name" value="CHASE3"/>
</dbReference>
<gene>
    <name evidence="10" type="ORF">EYW49_09255</name>
</gene>
<evidence type="ECO:0000256" key="3">
    <source>
        <dbReference type="ARBA" id="ARBA00023224"/>
    </source>
</evidence>
<dbReference type="PANTHER" id="PTHR32089:SF112">
    <property type="entry name" value="LYSOZYME-LIKE PROTEIN-RELATED"/>
    <property type="match status" value="1"/>
</dbReference>
<feature type="domain" description="HAMP" evidence="9">
    <location>
        <begin position="202"/>
        <end position="255"/>
    </location>
</feature>
<dbReference type="PROSITE" id="PS50885">
    <property type="entry name" value="HAMP"/>
    <property type="match status" value="1"/>
</dbReference>
<keyword evidence="6" id="KW-0472">Membrane</keyword>
<comment type="similarity">
    <text evidence="4">Belongs to the methyl-accepting chemotaxis (MCP) protein family.</text>
</comment>
<evidence type="ECO:0000313" key="10">
    <source>
        <dbReference type="EMBL" id="TBW38446.1"/>
    </source>
</evidence>
<dbReference type="GO" id="GO:0007165">
    <property type="term" value="P:signal transduction"/>
    <property type="evidence" value="ECO:0007669"/>
    <property type="project" value="UniProtKB-KW"/>
</dbReference>
<dbReference type="PROSITE" id="PS50192">
    <property type="entry name" value="T_SNARE"/>
    <property type="match status" value="1"/>
</dbReference>
<keyword evidence="6" id="KW-0812">Transmembrane</keyword>